<organism evidence="1">
    <name type="scientific">freshwater metagenome</name>
    <dbReference type="NCBI Taxonomy" id="449393"/>
    <lineage>
        <taxon>unclassified sequences</taxon>
        <taxon>metagenomes</taxon>
        <taxon>ecological metagenomes</taxon>
    </lineage>
</organism>
<sequence>MVGLVTTRGAWIARTKPAAGFTGGADGTMVNATVLSLATL</sequence>
<gene>
    <name evidence="1" type="ORF">UFOPK2992_00806</name>
</gene>
<protein>
    <submittedName>
        <fullName evidence="1">Unannotated protein</fullName>
    </submittedName>
</protein>
<dbReference type="AlphaFoldDB" id="A0A6J6XPN5"/>
<accession>A0A6J6XPN5</accession>
<proteinExistence type="predicted"/>
<dbReference type="EMBL" id="CAFAAI010000121">
    <property type="protein sequence ID" value="CAB4797158.1"/>
    <property type="molecule type" value="Genomic_DNA"/>
</dbReference>
<evidence type="ECO:0000313" key="1">
    <source>
        <dbReference type="EMBL" id="CAB4797158.1"/>
    </source>
</evidence>
<reference evidence="1" key="1">
    <citation type="submission" date="2020-05" db="EMBL/GenBank/DDBJ databases">
        <authorList>
            <person name="Chiriac C."/>
            <person name="Salcher M."/>
            <person name="Ghai R."/>
            <person name="Kavagutti S V."/>
        </authorList>
    </citation>
    <scope>NUCLEOTIDE SEQUENCE</scope>
</reference>
<name>A0A6J6XPN5_9ZZZZ</name>